<keyword evidence="3" id="KW-0808">Transferase</keyword>
<evidence type="ECO:0000313" key="7">
    <source>
        <dbReference type="Proteomes" id="UP001157138"/>
    </source>
</evidence>
<dbReference type="Gene3D" id="3.40.640.10">
    <property type="entry name" value="Type I PLP-dependent aspartate aminotransferase-like (Major domain)"/>
    <property type="match status" value="1"/>
</dbReference>
<dbReference type="InterPro" id="IPR015421">
    <property type="entry name" value="PyrdxlP-dep_Trfase_major"/>
</dbReference>
<dbReference type="EMBL" id="BSPW01000098">
    <property type="protein sequence ID" value="GLT20280.1"/>
    <property type="molecule type" value="Genomic_DNA"/>
</dbReference>
<name>A0ABQ6F5Z4_9VIBR</name>
<keyword evidence="7" id="KW-1185">Reference proteome</keyword>
<accession>A0ABQ6F5Z4</accession>
<dbReference type="InterPro" id="IPR015424">
    <property type="entry name" value="PyrdxlP-dep_Trfase"/>
</dbReference>
<evidence type="ECO:0000256" key="2">
    <source>
        <dbReference type="ARBA" id="ARBA00022576"/>
    </source>
</evidence>
<reference evidence="7" key="1">
    <citation type="journal article" date="2019" name="Int. J. Syst. Evol. Microbiol.">
        <title>The Global Catalogue of Microorganisms (GCM) 10K type strain sequencing project: providing services to taxonomists for standard genome sequencing and annotation.</title>
        <authorList>
            <consortium name="The Broad Institute Genomics Platform"/>
            <consortium name="The Broad Institute Genome Sequencing Center for Infectious Disease"/>
            <person name="Wu L."/>
            <person name="Ma J."/>
        </authorList>
    </citation>
    <scope>NUCLEOTIDE SEQUENCE [LARGE SCALE GENOMIC DNA]</scope>
    <source>
        <strain evidence="7">NBRC 108723</strain>
    </source>
</reference>
<dbReference type="Pfam" id="PF00155">
    <property type="entry name" value="Aminotran_1_2"/>
    <property type="match status" value="1"/>
</dbReference>
<dbReference type="NCBIfam" id="NF006967">
    <property type="entry name" value="PRK09440.1-5"/>
    <property type="match status" value="1"/>
</dbReference>
<comment type="caution">
    <text evidence="6">The sequence shown here is derived from an EMBL/GenBank/DDBJ whole genome shotgun (WGS) entry which is preliminary data.</text>
</comment>
<feature type="domain" description="Aminotransferase class I/classII large" evidence="5">
    <location>
        <begin position="67"/>
        <end position="403"/>
    </location>
</feature>
<dbReference type="InterPro" id="IPR050859">
    <property type="entry name" value="Class-I_PLP-dep_aminotransf"/>
</dbReference>
<keyword evidence="2" id="KW-0032">Aminotransferase</keyword>
<comment type="cofactor">
    <cofactor evidence="1">
        <name>pyridoxal 5'-phosphate</name>
        <dbReference type="ChEBI" id="CHEBI:597326"/>
    </cofactor>
</comment>
<dbReference type="SUPFAM" id="SSF53383">
    <property type="entry name" value="PLP-dependent transferases"/>
    <property type="match status" value="1"/>
</dbReference>
<dbReference type="Proteomes" id="UP001157138">
    <property type="component" value="Unassembled WGS sequence"/>
</dbReference>
<keyword evidence="4" id="KW-0663">Pyridoxal phosphate</keyword>
<evidence type="ECO:0000259" key="5">
    <source>
        <dbReference type="Pfam" id="PF00155"/>
    </source>
</evidence>
<gene>
    <name evidence="6" type="primary">avtA</name>
    <name evidence="6" type="ORF">GCM10007938_40630</name>
</gene>
<evidence type="ECO:0000256" key="3">
    <source>
        <dbReference type="ARBA" id="ARBA00022679"/>
    </source>
</evidence>
<dbReference type="CDD" id="cd00609">
    <property type="entry name" value="AAT_like"/>
    <property type="match status" value="1"/>
</dbReference>
<evidence type="ECO:0000256" key="1">
    <source>
        <dbReference type="ARBA" id="ARBA00001933"/>
    </source>
</evidence>
<dbReference type="InterPro" id="IPR004839">
    <property type="entry name" value="Aminotransferase_I/II_large"/>
</dbReference>
<proteinExistence type="predicted"/>
<dbReference type="RefSeq" id="WP_284194097.1">
    <property type="nucleotide sequence ID" value="NZ_BSPW01000098.1"/>
</dbReference>
<organism evidence="6 7">
    <name type="scientific">Vibrio zhanjiangensis</name>
    <dbReference type="NCBI Taxonomy" id="1046128"/>
    <lineage>
        <taxon>Bacteria</taxon>
        <taxon>Pseudomonadati</taxon>
        <taxon>Pseudomonadota</taxon>
        <taxon>Gammaproteobacteria</taxon>
        <taxon>Vibrionales</taxon>
        <taxon>Vibrionaceae</taxon>
        <taxon>Vibrio</taxon>
    </lineage>
</organism>
<evidence type="ECO:0000313" key="6">
    <source>
        <dbReference type="EMBL" id="GLT20280.1"/>
    </source>
</evidence>
<dbReference type="PANTHER" id="PTHR42790:SF4">
    <property type="entry name" value="VALINE--PYRUVATE AMINOTRANSFERASE"/>
    <property type="match status" value="1"/>
</dbReference>
<evidence type="ECO:0000256" key="4">
    <source>
        <dbReference type="ARBA" id="ARBA00022898"/>
    </source>
</evidence>
<protein>
    <submittedName>
        <fullName evidence="6">Valine--pyruvate transaminase</fullName>
    </submittedName>
</protein>
<sequence>MQFSKFGEKFNQYSGITRLMDDLNDGLRTPGAMMLGGGNPAAIPAMLDYFHQACEEMLKSGDLVAALANYDGPQGKNTFISALADLLEQTYGWNISAKNISLTNGSQSGFFYLFNLLAGQQPDGSHKKILLPLAPEYIGYGDAGVDENIFVSYRPEIEKLDNGLFKYHVNFEELNVDESVAAICASRPTNPTGNVLTDDEIRKLDQLARENNIPLMIDNAYGLPFPNIIFEDVKPFWNENTILCMSLSKLGLPGVRCGIVIANEEITQALANMNGIISLAPGSLGPALGYHMIQNNDLLNLSTEVIKPFYQRKSQRAVELLQAEITDPRFRIHKPEGAIFLWLWFDELPITTMELYQRLKARSVLIIPGEYFFIGQEDDWEHAHQCLRMNYVQDDDMMQKGIKIIAEEVSKAYQEK</sequence>
<dbReference type="NCBIfam" id="NF006966">
    <property type="entry name" value="PRK09440.1-4"/>
    <property type="match status" value="1"/>
</dbReference>
<dbReference type="NCBIfam" id="NF006964">
    <property type="entry name" value="PRK09440.1-2"/>
    <property type="match status" value="1"/>
</dbReference>
<dbReference type="PANTHER" id="PTHR42790">
    <property type="entry name" value="AMINOTRANSFERASE"/>
    <property type="match status" value="1"/>
</dbReference>